<keyword evidence="3" id="KW-0067">ATP-binding</keyword>
<dbReference type="FunFam" id="3.40.50.300:FF:000398">
    <property type="entry name" value="Type IV pilus assembly ATPase PilB"/>
    <property type="match status" value="1"/>
</dbReference>
<dbReference type="InterPro" id="IPR001482">
    <property type="entry name" value="T2SS/T4SS_dom"/>
</dbReference>
<dbReference type="InterPro" id="IPR027417">
    <property type="entry name" value="P-loop_NTPase"/>
</dbReference>
<dbReference type="SUPFAM" id="SSF52540">
    <property type="entry name" value="P-loop containing nucleoside triphosphate hydrolases"/>
    <property type="match status" value="1"/>
</dbReference>
<dbReference type="GO" id="GO:0005886">
    <property type="term" value="C:plasma membrane"/>
    <property type="evidence" value="ECO:0007669"/>
    <property type="project" value="TreeGrafter"/>
</dbReference>
<dbReference type="SMART" id="SM00382">
    <property type="entry name" value="AAA"/>
    <property type="match status" value="1"/>
</dbReference>
<keyword evidence="5" id="KW-1185">Reference proteome</keyword>
<keyword evidence="2" id="KW-0547">Nucleotide-binding</keyword>
<evidence type="ECO:0000256" key="1">
    <source>
        <dbReference type="ARBA" id="ARBA00006611"/>
    </source>
</evidence>
<evidence type="ECO:0000313" key="5">
    <source>
        <dbReference type="Proteomes" id="UP000217696"/>
    </source>
</evidence>
<dbReference type="InterPro" id="IPR007831">
    <property type="entry name" value="T2SS_GspE_N"/>
</dbReference>
<protein>
    <submittedName>
        <fullName evidence="4">Type II secretion system protein E</fullName>
    </submittedName>
</protein>
<accession>A0A0U5BB03</accession>
<dbReference type="Gene3D" id="3.30.450.90">
    <property type="match status" value="1"/>
</dbReference>
<dbReference type="Proteomes" id="UP000217696">
    <property type="component" value="Chromosome"/>
</dbReference>
<organism evidence="4 5">
    <name type="scientific">Aneurinibacillus soli</name>
    <dbReference type="NCBI Taxonomy" id="1500254"/>
    <lineage>
        <taxon>Bacteria</taxon>
        <taxon>Bacillati</taxon>
        <taxon>Bacillota</taxon>
        <taxon>Bacilli</taxon>
        <taxon>Bacillales</taxon>
        <taxon>Paenibacillaceae</taxon>
        <taxon>Aneurinibacillus group</taxon>
        <taxon>Aneurinibacillus</taxon>
    </lineage>
</organism>
<evidence type="ECO:0000256" key="2">
    <source>
        <dbReference type="ARBA" id="ARBA00022741"/>
    </source>
</evidence>
<dbReference type="Gene3D" id="3.30.300.160">
    <property type="entry name" value="Type II secretion system, protein E, N-terminal domain"/>
    <property type="match status" value="1"/>
</dbReference>
<evidence type="ECO:0000256" key="3">
    <source>
        <dbReference type="ARBA" id="ARBA00022840"/>
    </source>
</evidence>
<proteinExistence type="inferred from homology"/>
<dbReference type="AlphaFoldDB" id="A0A0U5BB03"/>
<dbReference type="Pfam" id="PF00437">
    <property type="entry name" value="T2SSE"/>
    <property type="match status" value="1"/>
</dbReference>
<reference evidence="4 5" key="1">
    <citation type="submission" date="2015-12" db="EMBL/GenBank/DDBJ databases">
        <title>Genome sequence of Aneurinibacillus soli.</title>
        <authorList>
            <person name="Lee J.S."/>
            <person name="Lee K.C."/>
            <person name="Kim K.K."/>
            <person name="Lee B.W."/>
        </authorList>
    </citation>
    <scope>NUCLEOTIDE SEQUENCE [LARGE SCALE GENOMIC DNA]</scope>
    <source>
        <strain evidence="4 5">CB4</strain>
    </source>
</reference>
<dbReference type="Pfam" id="PF05157">
    <property type="entry name" value="MshEN"/>
    <property type="match status" value="1"/>
</dbReference>
<gene>
    <name evidence="4" type="primary">epsE_2</name>
    <name evidence="4" type="ORF">CB4_02250</name>
</gene>
<dbReference type="PANTHER" id="PTHR30258">
    <property type="entry name" value="TYPE II SECRETION SYSTEM PROTEIN GSPE-RELATED"/>
    <property type="match status" value="1"/>
</dbReference>
<evidence type="ECO:0000313" key="4">
    <source>
        <dbReference type="EMBL" id="BAU28076.1"/>
    </source>
</evidence>
<dbReference type="EMBL" id="AP017312">
    <property type="protein sequence ID" value="BAU28076.1"/>
    <property type="molecule type" value="Genomic_DNA"/>
</dbReference>
<name>A0A0U5BB03_9BACL</name>
<dbReference type="RefSeq" id="WP_172890860.1">
    <property type="nucleotide sequence ID" value="NZ_AP017312.1"/>
</dbReference>
<dbReference type="InterPro" id="IPR003593">
    <property type="entry name" value="AAA+_ATPase"/>
</dbReference>
<dbReference type="GO" id="GO:0005524">
    <property type="term" value="F:ATP binding"/>
    <property type="evidence" value="ECO:0007669"/>
    <property type="project" value="UniProtKB-KW"/>
</dbReference>
<dbReference type="InterPro" id="IPR037257">
    <property type="entry name" value="T2SS_E_N_sf"/>
</dbReference>
<comment type="similarity">
    <text evidence="1">Belongs to the GSP E family.</text>
</comment>
<dbReference type="GO" id="GO:0016887">
    <property type="term" value="F:ATP hydrolysis activity"/>
    <property type="evidence" value="ECO:0007669"/>
    <property type="project" value="TreeGrafter"/>
</dbReference>
<dbReference type="CDD" id="cd01129">
    <property type="entry name" value="PulE-GspE-like"/>
    <property type="match status" value="1"/>
</dbReference>
<dbReference type="PANTHER" id="PTHR30258:SF1">
    <property type="entry name" value="PROTEIN TRANSPORT PROTEIN HOFB HOMOLOG"/>
    <property type="match status" value="1"/>
</dbReference>
<dbReference type="Gene3D" id="3.40.50.300">
    <property type="entry name" value="P-loop containing nucleotide triphosphate hydrolases"/>
    <property type="match status" value="1"/>
</dbReference>
<dbReference type="PROSITE" id="PS00662">
    <property type="entry name" value="T2SP_E"/>
    <property type="match status" value="1"/>
</dbReference>
<dbReference type="SUPFAM" id="SSF160246">
    <property type="entry name" value="EspE N-terminal domain-like"/>
    <property type="match status" value="1"/>
</dbReference>
<dbReference type="KEGG" id="asoc:CB4_02250"/>
<sequence length="554" mass="62313">MIAKKKLGDMLLEEGIITLQQLQSAIEYQRQHNIRLGKAFLELGIISEQEQMDVLSRQLNIPLAKVSIHSLDEVLMEEIPYHFIQSSQFVPFKDGAGNTSIALVDPLDLETIDEIEFIIGTKPRYFLISESNFNSVVADYDRSRNAAQTPSPDAYVADYYSVEYTAEEESPVIKIINDLFYRAVDKGASDIHFNPDEHVLRIRFRIDGILYPIMEFPTAYHATLSSRIKLMAGMDITERRIPQDGKIKLSIKSKKIDVRVSSLPSIFGENITVRILNRDSLITSIAEIGFSPTMLNTYRNIMRKSSGIVLITGPTGSGKTSTLYTTIHEMNQVFKNIITIEDPVEYVLSGITQVQINPKAGLTFADGLRSILRQDPDIILIGEIRDLETAEIAIKASNTGHLVFATLHTNDSVSSISRLINMGIEPFLLSSSIIAVLSQRLARKICPRCQTTYKLSPHSVEATYFNLTEENDEMTFYKGEGCTYCNHSGYKGRTPIQELMVLDDTMKEMILRKPSTVELQELCRKNGMAFMDEDGLRKARLGITSLEEIMRVTG</sequence>